<reference evidence="1" key="1">
    <citation type="submission" date="2006-04" db="EMBL/GenBank/DDBJ databases">
        <authorList>
            <person name="Seshadri R."/>
            <person name="Federici B.A."/>
        </authorList>
    </citation>
    <scope>NUCLEOTIDE SEQUENCE [LARGE SCALE GENOMIC DNA]</scope>
</reference>
<dbReference type="InterPro" id="IPR023214">
    <property type="entry name" value="HAD_sf"/>
</dbReference>
<dbReference type="Gene3D" id="3.40.50.1000">
    <property type="entry name" value="HAD superfamily/HAD-like"/>
    <property type="match status" value="1"/>
</dbReference>
<sequence>MPNILLKQKNVFIVPLSLFIKFNKHPRISIDDLLNIDEEKEVLKNFSTQLQAILQSQLVADFNLGKYTSHQFLIELLKFIGLAKNLNASNPERIEILKNAIKSAWNSLIEFNSKSSELFNTLIKLIHQGKSIYFVGNTNALHAQKILFNFIIFPFNQVYVQFLEKLPQNIPAEPLAISTLSDTIADHVLAQNHGTIYLCLSYFYEALIKSPQNLITTLFKPAPSSLLSQLKNYLHSIDKTRDDIIFVTSSKKSINREFDLDTIKEKDFCTLLKNSATAVTAFTS</sequence>
<reference evidence="1" key="2">
    <citation type="submission" date="2007-10" db="EMBL/GenBank/DDBJ databases">
        <authorList>
            <person name="Myers G.S."/>
        </authorList>
    </citation>
    <scope>NUCLEOTIDE SEQUENCE [LARGE SCALE GENOMIC DNA]</scope>
</reference>
<dbReference type="AlphaFoldDB" id="A8PMP5"/>
<dbReference type="Proteomes" id="UP000054075">
    <property type="component" value="Unassembled WGS sequence"/>
</dbReference>
<accession>A8PMP5</accession>
<gene>
    <name evidence="1" type="ORF">RICGR_0792</name>
</gene>
<protein>
    <submittedName>
        <fullName evidence="1">Uncharacterized protein</fullName>
    </submittedName>
</protein>
<dbReference type="Gene3D" id="1.10.150.240">
    <property type="entry name" value="Putative phosphatase, domain 2"/>
    <property type="match status" value="1"/>
</dbReference>
<proteinExistence type="predicted"/>
<keyword evidence="2" id="KW-1185">Reference proteome</keyword>
<dbReference type="OrthoDB" id="5653803at2"/>
<evidence type="ECO:0000313" key="1">
    <source>
        <dbReference type="EMBL" id="EDP46969.1"/>
    </source>
</evidence>
<dbReference type="RefSeq" id="WP_006035933.1">
    <property type="nucleotide sequence ID" value="NZ_AAQJ02000001.1"/>
</dbReference>
<comment type="caution">
    <text evidence="1">The sequence shown here is derived from an EMBL/GenBank/DDBJ whole genome shotgun (WGS) entry which is preliminary data.</text>
</comment>
<organism evidence="1 2">
    <name type="scientific">Rickettsiella grylli</name>
    <dbReference type="NCBI Taxonomy" id="59196"/>
    <lineage>
        <taxon>Bacteria</taxon>
        <taxon>Pseudomonadati</taxon>
        <taxon>Pseudomonadota</taxon>
        <taxon>Gammaproteobacteria</taxon>
        <taxon>Legionellales</taxon>
        <taxon>Coxiellaceae</taxon>
        <taxon>Rickettsiella</taxon>
    </lineage>
</organism>
<name>A8PMP5_9COXI</name>
<evidence type="ECO:0000313" key="2">
    <source>
        <dbReference type="Proteomes" id="UP000054075"/>
    </source>
</evidence>
<dbReference type="EMBL" id="AAQJ02000001">
    <property type="protein sequence ID" value="EDP46969.1"/>
    <property type="molecule type" value="Genomic_DNA"/>
</dbReference>
<dbReference type="InterPro" id="IPR023198">
    <property type="entry name" value="PGP-like_dom2"/>
</dbReference>